<keyword evidence="7 9" id="KW-0472">Membrane</keyword>
<organism evidence="11 12">
    <name type="scientific">Neobacillus bataviensis</name>
    <dbReference type="NCBI Taxonomy" id="220685"/>
    <lineage>
        <taxon>Bacteria</taxon>
        <taxon>Bacillati</taxon>
        <taxon>Bacillota</taxon>
        <taxon>Bacilli</taxon>
        <taxon>Bacillales</taxon>
        <taxon>Bacillaceae</taxon>
        <taxon>Neobacillus</taxon>
    </lineage>
</organism>
<evidence type="ECO:0000256" key="7">
    <source>
        <dbReference type="ARBA" id="ARBA00023136"/>
    </source>
</evidence>
<evidence type="ECO:0000256" key="5">
    <source>
        <dbReference type="ARBA" id="ARBA00022692"/>
    </source>
</evidence>
<dbReference type="GO" id="GO:0005886">
    <property type="term" value="C:plasma membrane"/>
    <property type="evidence" value="ECO:0007669"/>
    <property type="project" value="UniProtKB-SubCell"/>
</dbReference>
<sequence length="513" mass="56144">MEQTKQQHNNRPPYGIIAVLMVGAFISFLNNTLLNIALPSIMKDLNIQASTVQWLTTGFMLVNGVLIPISAYLIQKFSVRHIFLAALGLFTAGTVLAGFAHVFPVLLGGRMLQASGSAILMPLLMNVMLVSFPIEKRGAAMGVFGLILMFAPAIGPTLSGWIVENYDWRMLFHFITPIAIIVFLIGLFLLKDKKEKVNLRLDFLSVILSSIGFGGILYGFSSAGSKGWDSPEVYGTIMVGIISLFIFIWRQTKQEAPLLNFRVYRYPMFALSSVISMVVNMALFSGMILLPIYTQNLRGISPMDAGLLLMPGAILMAFMSPITGKLFDKIGGRILAVTGLTIIVVTTYAFSKLTLHTTYIHLIIIYSVRMVGMSMVMMPVSTNGLNQLPKRLYPHGTAMNNTLNQVAGAIGTALMVTIMSNRAESEAKELGNAAMQHLTAPPSKAALAEMKQHIMMQSMLNGINFSFLIATFIAAIALVLSFFIKRSKQAEDLEGKSQAKPSDKKISPKLAEN</sequence>
<feature type="region of interest" description="Disordered" evidence="8">
    <location>
        <begin position="490"/>
        <end position="513"/>
    </location>
</feature>
<comment type="similarity">
    <text evidence="2">Belongs to the major facilitator superfamily. EmrB family.</text>
</comment>
<comment type="caution">
    <text evidence="11">The sequence shown here is derived from an EMBL/GenBank/DDBJ whole genome shotgun (WGS) entry which is preliminary data.</text>
</comment>
<evidence type="ECO:0000256" key="2">
    <source>
        <dbReference type="ARBA" id="ARBA00008537"/>
    </source>
</evidence>
<feature type="transmembrane region" description="Helical" evidence="9">
    <location>
        <begin position="112"/>
        <end position="132"/>
    </location>
</feature>
<feature type="transmembrane region" description="Helical" evidence="9">
    <location>
        <begin position="334"/>
        <end position="353"/>
    </location>
</feature>
<evidence type="ECO:0000256" key="8">
    <source>
        <dbReference type="SAM" id="MobiDB-lite"/>
    </source>
</evidence>
<dbReference type="PROSITE" id="PS50850">
    <property type="entry name" value="MFS"/>
    <property type="match status" value="1"/>
</dbReference>
<dbReference type="AlphaFoldDB" id="A0A561DEB9"/>
<dbReference type="InterPro" id="IPR011701">
    <property type="entry name" value="MFS"/>
</dbReference>
<keyword evidence="5 9" id="KW-0812">Transmembrane</keyword>
<dbReference type="PANTHER" id="PTHR42718:SF9">
    <property type="entry name" value="MAJOR FACILITATOR SUPERFAMILY MULTIDRUG TRANSPORTER MFSC"/>
    <property type="match status" value="1"/>
</dbReference>
<feature type="transmembrane region" description="Helical" evidence="9">
    <location>
        <begin position="81"/>
        <end position="106"/>
    </location>
</feature>
<comment type="subcellular location">
    <subcellularLocation>
        <location evidence="1">Cell membrane</location>
        <topology evidence="1">Multi-pass membrane protein</topology>
    </subcellularLocation>
</comment>
<feature type="transmembrane region" description="Helical" evidence="9">
    <location>
        <begin position="305"/>
        <end position="322"/>
    </location>
</feature>
<protein>
    <submittedName>
        <fullName evidence="11">EmrB/QacA subfamily drug resistance transporter</fullName>
    </submittedName>
</protein>
<feature type="transmembrane region" description="Helical" evidence="9">
    <location>
        <begin position="269"/>
        <end position="293"/>
    </location>
</feature>
<dbReference type="InterPro" id="IPR036259">
    <property type="entry name" value="MFS_trans_sf"/>
</dbReference>
<evidence type="ECO:0000259" key="10">
    <source>
        <dbReference type="PROSITE" id="PS50850"/>
    </source>
</evidence>
<keyword evidence="4" id="KW-1003">Cell membrane</keyword>
<reference evidence="11 12" key="1">
    <citation type="submission" date="2019-06" db="EMBL/GenBank/DDBJ databases">
        <title>Sorghum-associated microbial communities from plants grown in Nebraska, USA.</title>
        <authorList>
            <person name="Schachtman D."/>
        </authorList>
    </citation>
    <scope>NUCLEOTIDE SEQUENCE [LARGE SCALE GENOMIC DNA]</scope>
    <source>
        <strain evidence="11 12">2482</strain>
    </source>
</reference>
<evidence type="ECO:0000313" key="11">
    <source>
        <dbReference type="EMBL" id="TWE01744.1"/>
    </source>
</evidence>
<evidence type="ECO:0000256" key="3">
    <source>
        <dbReference type="ARBA" id="ARBA00022448"/>
    </source>
</evidence>
<dbReference type="RefSeq" id="WP_144565018.1">
    <property type="nucleotide sequence ID" value="NZ_VIVN01000005.1"/>
</dbReference>
<proteinExistence type="inferred from homology"/>
<feature type="transmembrane region" description="Helical" evidence="9">
    <location>
        <begin position="139"/>
        <end position="158"/>
    </location>
</feature>
<dbReference type="Gene3D" id="1.20.1720.10">
    <property type="entry name" value="Multidrug resistance protein D"/>
    <property type="match status" value="1"/>
</dbReference>
<feature type="transmembrane region" description="Helical" evidence="9">
    <location>
        <begin position="170"/>
        <end position="190"/>
    </location>
</feature>
<dbReference type="Gene3D" id="1.20.1250.20">
    <property type="entry name" value="MFS general substrate transporter like domains"/>
    <property type="match status" value="1"/>
</dbReference>
<keyword evidence="6 9" id="KW-1133">Transmembrane helix</keyword>
<feature type="transmembrane region" description="Helical" evidence="9">
    <location>
        <begin position="465"/>
        <end position="484"/>
    </location>
</feature>
<feature type="transmembrane region" description="Helical" evidence="9">
    <location>
        <begin position="12"/>
        <end position="34"/>
    </location>
</feature>
<accession>A0A561DEB9</accession>
<dbReference type="Proteomes" id="UP000319671">
    <property type="component" value="Unassembled WGS sequence"/>
</dbReference>
<feature type="transmembrane region" description="Helical" evidence="9">
    <location>
        <begin position="202"/>
        <end position="221"/>
    </location>
</feature>
<feature type="domain" description="Major facilitator superfamily (MFS) profile" evidence="10">
    <location>
        <begin position="16"/>
        <end position="489"/>
    </location>
</feature>
<feature type="transmembrane region" description="Helical" evidence="9">
    <location>
        <begin position="54"/>
        <end position="74"/>
    </location>
</feature>
<evidence type="ECO:0000256" key="9">
    <source>
        <dbReference type="SAM" id="Phobius"/>
    </source>
</evidence>
<dbReference type="PANTHER" id="PTHR42718">
    <property type="entry name" value="MAJOR FACILITATOR SUPERFAMILY MULTIDRUG TRANSPORTER MFSC"/>
    <property type="match status" value="1"/>
</dbReference>
<gene>
    <name evidence="11" type="ORF">FB550_105111</name>
</gene>
<dbReference type="PRINTS" id="PR01036">
    <property type="entry name" value="TCRTETB"/>
</dbReference>
<name>A0A561DEB9_9BACI</name>
<feature type="transmembrane region" description="Helical" evidence="9">
    <location>
        <begin position="359"/>
        <end position="381"/>
    </location>
</feature>
<dbReference type="EMBL" id="VIVN01000005">
    <property type="protein sequence ID" value="TWE01744.1"/>
    <property type="molecule type" value="Genomic_DNA"/>
</dbReference>
<dbReference type="CDD" id="cd17503">
    <property type="entry name" value="MFS_LmrB_MDR_like"/>
    <property type="match status" value="1"/>
</dbReference>
<dbReference type="InterPro" id="IPR004638">
    <property type="entry name" value="EmrB-like"/>
</dbReference>
<dbReference type="NCBIfam" id="TIGR00711">
    <property type="entry name" value="efflux_EmrB"/>
    <property type="match status" value="1"/>
</dbReference>
<dbReference type="SUPFAM" id="SSF103473">
    <property type="entry name" value="MFS general substrate transporter"/>
    <property type="match status" value="1"/>
</dbReference>
<dbReference type="Pfam" id="PF07690">
    <property type="entry name" value="MFS_1"/>
    <property type="match status" value="1"/>
</dbReference>
<dbReference type="InterPro" id="IPR020846">
    <property type="entry name" value="MFS_dom"/>
</dbReference>
<evidence type="ECO:0000313" key="12">
    <source>
        <dbReference type="Proteomes" id="UP000319671"/>
    </source>
</evidence>
<evidence type="ECO:0000256" key="6">
    <source>
        <dbReference type="ARBA" id="ARBA00022989"/>
    </source>
</evidence>
<evidence type="ECO:0000256" key="1">
    <source>
        <dbReference type="ARBA" id="ARBA00004651"/>
    </source>
</evidence>
<feature type="transmembrane region" description="Helical" evidence="9">
    <location>
        <begin position="233"/>
        <end position="249"/>
    </location>
</feature>
<dbReference type="GO" id="GO:0022857">
    <property type="term" value="F:transmembrane transporter activity"/>
    <property type="evidence" value="ECO:0007669"/>
    <property type="project" value="InterPro"/>
</dbReference>
<evidence type="ECO:0000256" key="4">
    <source>
        <dbReference type="ARBA" id="ARBA00022475"/>
    </source>
</evidence>
<keyword evidence="12" id="KW-1185">Reference proteome</keyword>
<keyword evidence="3" id="KW-0813">Transport</keyword>